<proteinExistence type="predicted"/>
<dbReference type="EMBL" id="AP024145">
    <property type="protein sequence ID" value="BCM84906.1"/>
    <property type="molecule type" value="Genomic_DNA"/>
</dbReference>
<feature type="compositionally biased region" description="Basic and acidic residues" evidence="1">
    <location>
        <begin position="89"/>
        <end position="99"/>
    </location>
</feature>
<organism evidence="2 3">
    <name type="scientific">Methylobacterium indicum</name>
    <dbReference type="NCBI Taxonomy" id="1775910"/>
    <lineage>
        <taxon>Bacteria</taxon>
        <taxon>Pseudomonadati</taxon>
        <taxon>Pseudomonadota</taxon>
        <taxon>Alphaproteobacteria</taxon>
        <taxon>Hyphomicrobiales</taxon>
        <taxon>Methylobacteriaceae</taxon>
        <taxon>Methylobacterium</taxon>
    </lineage>
</organism>
<evidence type="ECO:0000313" key="2">
    <source>
        <dbReference type="EMBL" id="BCM84906.1"/>
    </source>
</evidence>
<name>A0A8H9C7L2_9HYPH</name>
<protein>
    <submittedName>
        <fullName evidence="2">Uncharacterized protein</fullName>
    </submittedName>
</protein>
<sequence length="152" mass="16739">MFVGGAIYNQWSSDTEIRAANDAPAREKTILRGISQAQDKKLVVGQKIRRNRSVRRSAAPSRPWPCSVVAAPPQRAEDAQRRAMQAANGRDRRWLRVDGDPSPGAEPPGFRNDGTRLQPVSSTSMRQDDPRIVSSLQSLPCRADGLQPPVVE</sequence>
<dbReference type="AlphaFoldDB" id="A0A8H9C7L2"/>
<evidence type="ECO:0000313" key="3">
    <source>
        <dbReference type="Proteomes" id="UP000663508"/>
    </source>
</evidence>
<dbReference type="KEGG" id="mind:mvi_33670"/>
<evidence type="ECO:0000256" key="1">
    <source>
        <dbReference type="SAM" id="MobiDB-lite"/>
    </source>
</evidence>
<accession>A0A8H9C7L2</accession>
<feature type="region of interest" description="Disordered" evidence="1">
    <location>
        <begin position="49"/>
        <end position="152"/>
    </location>
</feature>
<dbReference type="Proteomes" id="UP000663508">
    <property type="component" value="Chromosome"/>
</dbReference>
<reference evidence="2" key="1">
    <citation type="submission" date="2020-11" db="EMBL/GenBank/DDBJ databases">
        <title>Complete genome sequence of a novel pathogenic Methylobacterium strain isolated from rice in Vietnam.</title>
        <authorList>
            <person name="Lai K."/>
            <person name="Okazaki S."/>
            <person name="Higashi K."/>
            <person name="Mori H."/>
            <person name="Toyoda A."/>
            <person name="Kurokawa K."/>
        </authorList>
    </citation>
    <scope>NUCLEOTIDE SEQUENCE</scope>
    <source>
        <strain evidence="2">VL1</strain>
    </source>
</reference>
<gene>
    <name evidence="2" type="ORF">mvi_33670</name>
</gene>